<dbReference type="EMBL" id="JACYGY010000001">
    <property type="protein sequence ID" value="MBE9463235.1"/>
    <property type="molecule type" value="Genomic_DNA"/>
</dbReference>
<keyword evidence="3" id="KW-1185">Reference proteome</keyword>
<feature type="signal peptide" evidence="1">
    <location>
        <begin position="1"/>
        <end position="21"/>
    </location>
</feature>
<dbReference type="PROSITE" id="PS51257">
    <property type="entry name" value="PROKAR_LIPOPROTEIN"/>
    <property type="match status" value="1"/>
</dbReference>
<proteinExistence type="predicted"/>
<gene>
    <name evidence="2" type="ORF">IEE83_15205</name>
</gene>
<dbReference type="Proteomes" id="UP000634134">
    <property type="component" value="Unassembled WGS sequence"/>
</dbReference>
<dbReference type="RefSeq" id="WP_194121382.1">
    <property type="nucleotide sequence ID" value="NZ_JACYGY010000001.1"/>
</dbReference>
<feature type="chain" id="PRO_5046501606" evidence="1">
    <location>
        <begin position="22"/>
        <end position="121"/>
    </location>
</feature>
<keyword evidence="1" id="KW-0732">Signal</keyword>
<evidence type="ECO:0000256" key="1">
    <source>
        <dbReference type="SAM" id="SignalP"/>
    </source>
</evidence>
<name>A0ABR9WCP3_9BACT</name>
<protein>
    <submittedName>
        <fullName evidence="2">Uncharacterized protein</fullName>
    </submittedName>
</protein>
<reference evidence="3" key="1">
    <citation type="submission" date="2023-07" db="EMBL/GenBank/DDBJ databases">
        <title>Dyadobacter sp. nov 'subterranea' isolated from contaminted grondwater.</title>
        <authorList>
            <person name="Szabo I."/>
            <person name="Al-Omari J."/>
            <person name="Szerdahelyi S.G."/>
            <person name="Rado J."/>
        </authorList>
    </citation>
    <scope>NUCLEOTIDE SEQUENCE [LARGE SCALE GENOMIC DNA]</scope>
    <source>
        <strain evidence="3">UP-52</strain>
    </source>
</reference>
<evidence type="ECO:0000313" key="2">
    <source>
        <dbReference type="EMBL" id="MBE9463235.1"/>
    </source>
</evidence>
<comment type="caution">
    <text evidence="2">The sequence shown here is derived from an EMBL/GenBank/DDBJ whole genome shotgun (WGS) entry which is preliminary data.</text>
</comment>
<evidence type="ECO:0000313" key="3">
    <source>
        <dbReference type="Proteomes" id="UP000634134"/>
    </source>
</evidence>
<organism evidence="2 3">
    <name type="scientific">Dyadobacter subterraneus</name>
    <dbReference type="NCBI Taxonomy" id="2773304"/>
    <lineage>
        <taxon>Bacteria</taxon>
        <taxon>Pseudomonadati</taxon>
        <taxon>Bacteroidota</taxon>
        <taxon>Cytophagia</taxon>
        <taxon>Cytophagales</taxon>
        <taxon>Spirosomataceae</taxon>
        <taxon>Dyadobacter</taxon>
    </lineage>
</organism>
<accession>A0ABR9WCP3</accession>
<sequence>MKIRYLLLMLTLSILSSCKHSGDVKISVKDSDDEYRFTAYFDEKKMDEIVKIINVNIAPTTISSDANEIDVTTTLEDKTKFDLEYSPGEVLVKINKNENSKSSYVRIKKMCEEIKRAIGKK</sequence>